<name>A0A7S3JLD1_9SPIT</name>
<dbReference type="InterPro" id="IPR013035">
    <property type="entry name" value="PEP_carboxykinase_C"/>
</dbReference>
<evidence type="ECO:0000256" key="4">
    <source>
        <dbReference type="ARBA" id="ARBA00022432"/>
    </source>
</evidence>
<evidence type="ECO:0000256" key="3">
    <source>
        <dbReference type="ARBA" id="ARBA00012363"/>
    </source>
</evidence>
<dbReference type="SUPFAM" id="SSF68923">
    <property type="entry name" value="PEP carboxykinase N-terminal domain"/>
    <property type="match status" value="1"/>
</dbReference>
<dbReference type="PANTHER" id="PTHR30031:SF0">
    <property type="entry name" value="PHOSPHOENOLPYRUVATE CARBOXYKINASE (ATP)"/>
    <property type="match status" value="1"/>
</dbReference>
<evidence type="ECO:0000256" key="5">
    <source>
        <dbReference type="ARBA" id="ARBA00022741"/>
    </source>
</evidence>
<dbReference type="InterPro" id="IPR001272">
    <property type="entry name" value="PEP_carboxykinase_ATP"/>
</dbReference>
<protein>
    <recommendedName>
        <fullName evidence="3">phosphoenolpyruvate carboxykinase (ATP)</fullName>
        <ecNumber evidence="3">4.1.1.49</ecNumber>
    </recommendedName>
</protein>
<evidence type="ECO:0000256" key="7">
    <source>
        <dbReference type="ARBA" id="ARBA00022840"/>
    </source>
</evidence>
<keyword evidence="8" id="KW-0456">Lyase</keyword>
<comment type="catalytic activity">
    <reaction evidence="9">
        <text>oxaloacetate + ATP = phosphoenolpyruvate + ADP + CO2</text>
        <dbReference type="Rhea" id="RHEA:18617"/>
        <dbReference type="ChEBI" id="CHEBI:16452"/>
        <dbReference type="ChEBI" id="CHEBI:16526"/>
        <dbReference type="ChEBI" id="CHEBI:30616"/>
        <dbReference type="ChEBI" id="CHEBI:58702"/>
        <dbReference type="ChEBI" id="CHEBI:456216"/>
        <dbReference type="EC" id="4.1.1.49"/>
    </reaction>
</comment>
<evidence type="ECO:0000256" key="6">
    <source>
        <dbReference type="ARBA" id="ARBA00022793"/>
    </source>
</evidence>
<evidence type="ECO:0000313" key="10">
    <source>
        <dbReference type="EMBL" id="CAE0356476.1"/>
    </source>
</evidence>
<gene>
    <name evidence="10" type="ORF">EHAR0213_LOCUS15393</name>
</gene>
<accession>A0A7S3JLD1</accession>
<dbReference type="SUPFAM" id="SSF53795">
    <property type="entry name" value="PEP carboxykinase-like"/>
    <property type="match status" value="1"/>
</dbReference>
<dbReference type="InterPro" id="IPR008210">
    <property type="entry name" value="PEP_carboxykinase_N"/>
</dbReference>
<comment type="pathway">
    <text evidence="1">Carbohydrate biosynthesis; gluconeogenesis.</text>
</comment>
<dbReference type="HAMAP" id="MF_00453">
    <property type="entry name" value="PEPCK_ATP"/>
    <property type="match status" value="1"/>
</dbReference>
<dbReference type="Gene3D" id="2.170.8.10">
    <property type="entry name" value="Phosphoenolpyruvate Carboxykinase, domain 2"/>
    <property type="match status" value="1"/>
</dbReference>
<dbReference type="FunFam" id="2.170.8.10:FF:000001">
    <property type="entry name" value="Phosphoenolpyruvate carboxykinase (ATP)"/>
    <property type="match status" value="1"/>
</dbReference>
<dbReference type="NCBIfam" id="TIGR00224">
    <property type="entry name" value="pckA"/>
    <property type="match status" value="1"/>
</dbReference>
<keyword evidence="4" id="KW-0312">Gluconeogenesis</keyword>
<evidence type="ECO:0000256" key="1">
    <source>
        <dbReference type="ARBA" id="ARBA00004742"/>
    </source>
</evidence>
<proteinExistence type="inferred from homology"/>
<dbReference type="GO" id="GO:0006094">
    <property type="term" value="P:gluconeogenesis"/>
    <property type="evidence" value="ECO:0007669"/>
    <property type="project" value="UniProtKB-UniPathway"/>
</dbReference>
<keyword evidence="7" id="KW-0067">ATP-binding</keyword>
<evidence type="ECO:0000256" key="2">
    <source>
        <dbReference type="ARBA" id="ARBA00006052"/>
    </source>
</evidence>
<dbReference type="Gene3D" id="3.90.228.20">
    <property type="match status" value="1"/>
</dbReference>
<comment type="similarity">
    <text evidence="2">Belongs to the phosphoenolpyruvate carboxykinase (ATP) family.</text>
</comment>
<dbReference type="PIRSF" id="PIRSF006294">
    <property type="entry name" value="PEP_crbxkin"/>
    <property type="match status" value="1"/>
</dbReference>
<reference evidence="10" key="1">
    <citation type="submission" date="2021-01" db="EMBL/GenBank/DDBJ databases">
        <authorList>
            <person name="Corre E."/>
            <person name="Pelletier E."/>
            <person name="Niang G."/>
            <person name="Scheremetjew M."/>
            <person name="Finn R."/>
            <person name="Kale V."/>
            <person name="Holt S."/>
            <person name="Cochrane G."/>
            <person name="Meng A."/>
            <person name="Brown T."/>
            <person name="Cohen L."/>
        </authorList>
    </citation>
    <scope>NUCLEOTIDE SEQUENCE</scope>
    <source>
        <strain evidence="10">FSP1.4</strain>
    </source>
</reference>
<dbReference type="Gene3D" id="3.40.449.10">
    <property type="entry name" value="Phosphoenolpyruvate Carboxykinase, domain 1"/>
    <property type="match status" value="1"/>
</dbReference>
<dbReference type="PANTHER" id="PTHR30031">
    <property type="entry name" value="PHOSPHOENOLPYRUVATE CARBOXYKINASE ATP"/>
    <property type="match status" value="1"/>
</dbReference>
<dbReference type="GO" id="GO:0004612">
    <property type="term" value="F:phosphoenolpyruvate carboxykinase (ATP) activity"/>
    <property type="evidence" value="ECO:0007669"/>
    <property type="project" value="UniProtKB-EC"/>
</dbReference>
<dbReference type="NCBIfam" id="NF006820">
    <property type="entry name" value="PRK09344.1-2"/>
    <property type="match status" value="1"/>
</dbReference>
<sequence>MMQNHLRGIFMKSFSKRFSHHRVIDDAILATGLKNKNIIRNPSVAEIYEYAMIPEMRVSHDARVRDSVISNTGALVAYSGKGTGRIPKDKRVVLDETTKDVIWWGDINMPITPLGYDINRARAIDYLNTAKRVFVIDGFASWDPMNRFTVRVICNRPYHALFMKQMLIRPSPAEIDEAFAKKPDFLIINGGEFAADPHNDSVTNETSVAVNLKKGEMAILGTQYAGEMKKGLFGVMHYYMPQRGIFSMHASANEGKKGDISVLFGLSGTGKTTLSADPHRALLGDDEHCWTESGIFNIEGGCYAKCIDLSMDTEPEIYNAIKFGSVLENIMFTEEDPREPDYHNVSITQNTRCAYPLEYIPGAKIPAVGGHPKNIFYLVCDAYGVLPPVAKLDTFQTKYHFISGYTSKVAGTEVGIKDPVATFSACYGEAFLPLHPFTYAKMLADKVEKHKSNVWLVNTGWSGGKFGVGKRMSLSVTRKILDAIHDGHLDNVEYRKSDVFGFNVPKTVPGVPDNILWPQNTWADKDAFNVELKKLAEKFQKNFVKYAEKTPKEVIEKGGPILSH</sequence>
<keyword evidence="6" id="KW-0210">Decarboxylase</keyword>
<evidence type="ECO:0000256" key="8">
    <source>
        <dbReference type="ARBA" id="ARBA00023239"/>
    </source>
</evidence>
<dbReference type="Pfam" id="PF01293">
    <property type="entry name" value="PEPCK_ATP"/>
    <property type="match status" value="1"/>
</dbReference>
<evidence type="ECO:0000256" key="9">
    <source>
        <dbReference type="ARBA" id="ARBA00047371"/>
    </source>
</evidence>
<dbReference type="GO" id="GO:0005829">
    <property type="term" value="C:cytosol"/>
    <property type="evidence" value="ECO:0007669"/>
    <property type="project" value="TreeGrafter"/>
</dbReference>
<dbReference type="EC" id="4.1.1.49" evidence="3"/>
<organism evidence="10">
    <name type="scientific">Euplotes harpa</name>
    <dbReference type="NCBI Taxonomy" id="151035"/>
    <lineage>
        <taxon>Eukaryota</taxon>
        <taxon>Sar</taxon>
        <taxon>Alveolata</taxon>
        <taxon>Ciliophora</taxon>
        <taxon>Intramacronucleata</taxon>
        <taxon>Spirotrichea</taxon>
        <taxon>Hypotrichia</taxon>
        <taxon>Euplotida</taxon>
        <taxon>Euplotidae</taxon>
        <taxon>Euplotes</taxon>
    </lineage>
</organism>
<dbReference type="NCBIfam" id="NF006821">
    <property type="entry name" value="PRK09344.1-3"/>
    <property type="match status" value="1"/>
</dbReference>
<dbReference type="GO" id="GO:0005524">
    <property type="term" value="F:ATP binding"/>
    <property type="evidence" value="ECO:0007669"/>
    <property type="project" value="UniProtKB-KW"/>
</dbReference>
<dbReference type="UniPathway" id="UPA00138"/>
<dbReference type="EMBL" id="HBII01036379">
    <property type="protein sequence ID" value="CAE0356476.1"/>
    <property type="molecule type" value="Transcribed_RNA"/>
</dbReference>
<dbReference type="AlphaFoldDB" id="A0A7S3JLD1"/>
<keyword evidence="5" id="KW-0547">Nucleotide-binding</keyword>
<dbReference type="CDD" id="cd00484">
    <property type="entry name" value="PEPCK_ATP"/>
    <property type="match status" value="1"/>
</dbReference>